<dbReference type="OMA" id="SHVEQVF"/>
<dbReference type="OrthoDB" id="6605214at2759"/>
<accession>A0A3P8Z8X2</accession>
<dbReference type="Proteomes" id="UP000265140">
    <property type="component" value="Chromosome 10"/>
</dbReference>
<dbReference type="CTD" id="54955"/>
<reference evidence="2" key="1">
    <citation type="journal article" date="2014" name="PLoS ONE">
        <title>The genome and linkage map of the northern pike (Esox lucius): conserved synteny revealed between the salmonid sister group and the Neoteleostei.</title>
        <authorList>
            <person name="Rondeau E.B."/>
            <person name="Minkley D.R."/>
            <person name="Leong J.S."/>
            <person name="Messmer A.M."/>
            <person name="Jantzen J.R."/>
            <person name="von Schalburg K.R."/>
            <person name="Lemon C."/>
            <person name="Bird N.H."/>
            <person name="Koop B.F."/>
        </authorList>
    </citation>
    <scope>NUCLEOTIDE SEQUENCE</scope>
</reference>
<sequence>MSKSSLFSLNQVLKKCFQNLENNQKVWNSVLGECTPLMGSLGNLVDQLRALEKVKIVNTPLHTFPDLQERLNFKLLQALDIVLVKLADKLCSLQQVRDAVSNQVSGAFQLYEQNIDTLDLATCTQRSAIAPSIADMLEWLKDAERYYRQQFLRRKNVLQMLRPEDLYLLEAVPKRWESLESPSGEERLSETLSTVSLFMESQ</sequence>
<dbReference type="STRING" id="8010.ENSELUP00000025226"/>
<protein>
    <submittedName>
        <fullName evidence="1">Uncharacterized protein</fullName>
    </submittedName>
</protein>
<evidence type="ECO:0000313" key="2">
    <source>
        <dbReference type="Proteomes" id="UP000265140"/>
    </source>
</evidence>
<dbReference type="Ensembl" id="ENSELUT00000043463.3">
    <property type="protein sequence ID" value="ENSELUP00000025226.2"/>
    <property type="gene ID" value="ENSELUG00000023954.3"/>
</dbReference>
<dbReference type="GeneID" id="105027898"/>
<dbReference type="PANTHER" id="PTHR16234:SF5">
    <property type="entry name" value="AFG2-INTERACTING RIBOSOME MATURATION FACTOR"/>
    <property type="match status" value="1"/>
</dbReference>
<dbReference type="RefSeq" id="XP_010898559.2">
    <property type="nucleotide sequence ID" value="XM_010900257.4"/>
</dbReference>
<reference evidence="1" key="2">
    <citation type="submission" date="2020-02" db="EMBL/GenBank/DDBJ databases">
        <title>Esox lucius (northern pike) genome, fEsoLuc1, primary haplotype.</title>
        <authorList>
            <person name="Myers G."/>
            <person name="Karagic N."/>
            <person name="Meyer A."/>
            <person name="Pippel M."/>
            <person name="Reichard M."/>
            <person name="Winkler S."/>
            <person name="Tracey A."/>
            <person name="Sims Y."/>
            <person name="Howe K."/>
            <person name="Rhie A."/>
            <person name="Formenti G."/>
            <person name="Durbin R."/>
            <person name="Fedrigo O."/>
            <person name="Jarvis E.D."/>
        </authorList>
    </citation>
    <scope>NUCLEOTIDE SEQUENCE [LARGE SCALE GENOMIC DNA]</scope>
</reference>
<dbReference type="InParanoid" id="A0A3P8Z8X2"/>
<proteinExistence type="predicted"/>
<reference evidence="1" key="3">
    <citation type="submission" date="2025-08" db="UniProtKB">
        <authorList>
            <consortium name="Ensembl"/>
        </authorList>
    </citation>
    <scope>IDENTIFICATION</scope>
</reference>
<dbReference type="InterPro" id="IPR029159">
    <property type="entry name" value="CA109-like"/>
</dbReference>
<dbReference type="Pfam" id="PF15011">
    <property type="entry name" value="CA109-like"/>
    <property type="match status" value="1"/>
</dbReference>
<dbReference type="FunCoup" id="A0A3P8Z8X2">
    <property type="interactions" value="1570"/>
</dbReference>
<dbReference type="Bgee" id="ENSELUG00000023954">
    <property type="expression patterns" value="Expressed in ovary and 14 other cell types or tissues"/>
</dbReference>
<dbReference type="AlphaFoldDB" id="A0A3P8Z8X2"/>
<dbReference type="GO" id="GO:0005737">
    <property type="term" value="C:cytoplasm"/>
    <property type="evidence" value="ECO:0007669"/>
    <property type="project" value="TreeGrafter"/>
</dbReference>
<reference evidence="1" key="4">
    <citation type="submission" date="2025-09" db="UniProtKB">
        <authorList>
            <consortium name="Ensembl"/>
        </authorList>
    </citation>
    <scope>IDENTIFICATION</scope>
</reference>
<keyword evidence="2" id="KW-1185">Reference proteome</keyword>
<dbReference type="GO" id="GO:0005634">
    <property type="term" value="C:nucleus"/>
    <property type="evidence" value="ECO:0007669"/>
    <property type="project" value="TreeGrafter"/>
</dbReference>
<dbReference type="PANTHER" id="PTHR16234">
    <property type="entry name" value="SIMILAR TO HYPOTHETICAL PROTEIN FLJ20508"/>
    <property type="match status" value="1"/>
</dbReference>
<name>A0A3P8Z8X2_ESOLU</name>
<evidence type="ECO:0000313" key="1">
    <source>
        <dbReference type="Ensembl" id="ENSELUP00000025226.2"/>
    </source>
</evidence>
<dbReference type="KEGG" id="els:105027898"/>
<dbReference type="GeneTree" id="ENSGT00390000008551"/>
<organism evidence="1 2">
    <name type="scientific">Esox lucius</name>
    <name type="common">Northern pike</name>
    <dbReference type="NCBI Taxonomy" id="8010"/>
    <lineage>
        <taxon>Eukaryota</taxon>
        <taxon>Metazoa</taxon>
        <taxon>Chordata</taxon>
        <taxon>Craniata</taxon>
        <taxon>Vertebrata</taxon>
        <taxon>Euteleostomi</taxon>
        <taxon>Actinopterygii</taxon>
        <taxon>Neopterygii</taxon>
        <taxon>Teleostei</taxon>
        <taxon>Protacanthopterygii</taxon>
        <taxon>Esociformes</taxon>
        <taxon>Esocidae</taxon>
        <taxon>Esox</taxon>
    </lineage>
</organism>